<organism evidence="10 11">
    <name type="scientific">Marasmiellus scandens</name>
    <dbReference type="NCBI Taxonomy" id="2682957"/>
    <lineage>
        <taxon>Eukaryota</taxon>
        <taxon>Fungi</taxon>
        <taxon>Dikarya</taxon>
        <taxon>Basidiomycota</taxon>
        <taxon>Agaricomycotina</taxon>
        <taxon>Agaricomycetes</taxon>
        <taxon>Agaricomycetidae</taxon>
        <taxon>Agaricales</taxon>
        <taxon>Marasmiineae</taxon>
        <taxon>Omphalotaceae</taxon>
        <taxon>Marasmiellus</taxon>
    </lineage>
</organism>
<evidence type="ECO:0000256" key="3">
    <source>
        <dbReference type="ARBA" id="ARBA00022737"/>
    </source>
</evidence>
<feature type="region of interest" description="Disordered" evidence="8">
    <location>
        <begin position="100"/>
        <end position="146"/>
    </location>
</feature>
<keyword evidence="3" id="KW-0677">Repeat</keyword>
<accession>A0ABR1JCE1</accession>
<keyword evidence="4 7" id="KW-0863">Zinc-finger</keyword>
<feature type="region of interest" description="Disordered" evidence="8">
    <location>
        <begin position="1"/>
        <end position="28"/>
    </location>
</feature>
<dbReference type="EMBL" id="JBANRG010000020">
    <property type="protein sequence ID" value="KAK7457082.1"/>
    <property type="molecule type" value="Genomic_DNA"/>
</dbReference>
<dbReference type="PROSITE" id="PS00028">
    <property type="entry name" value="ZINC_FINGER_C2H2_1"/>
    <property type="match status" value="1"/>
</dbReference>
<protein>
    <recommendedName>
        <fullName evidence="9">C2H2-type domain-containing protein</fullName>
    </recommendedName>
</protein>
<feature type="domain" description="C2H2-type" evidence="9">
    <location>
        <begin position="25"/>
        <end position="52"/>
    </location>
</feature>
<dbReference type="SMART" id="SM00355">
    <property type="entry name" value="ZnF_C2H2"/>
    <property type="match status" value="3"/>
</dbReference>
<dbReference type="Gene3D" id="3.30.160.60">
    <property type="entry name" value="Classic Zinc Finger"/>
    <property type="match status" value="2"/>
</dbReference>
<evidence type="ECO:0000256" key="8">
    <source>
        <dbReference type="SAM" id="MobiDB-lite"/>
    </source>
</evidence>
<feature type="compositionally biased region" description="Polar residues" evidence="8">
    <location>
        <begin position="1"/>
        <end position="11"/>
    </location>
</feature>
<dbReference type="PANTHER" id="PTHR24388:SF54">
    <property type="entry name" value="PROTEIN ESCARGOT"/>
    <property type="match status" value="1"/>
</dbReference>
<evidence type="ECO:0000259" key="9">
    <source>
        <dbReference type="PROSITE" id="PS50157"/>
    </source>
</evidence>
<evidence type="ECO:0000313" key="11">
    <source>
        <dbReference type="Proteomes" id="UP001498398"/>
    </source>
</evidence>
<dbReference type="Pfam" id="PF00096">
    <property type="entry name" value="zf-C2H2"/>
    <property type="match status" value="1"/>
</dbReference>
<evidence type="ECO:0000256" key="6">
    <source>
        <dbReference type="ARBA" id="ARBA00023242"/>
    </source>
</evidence>
<sequence length="342" mass="38279">MPRVESSSSNQRDSRKHDPTDKKSRTCEVCGRELSRKSDISRHMKLHLAPEEKEKLSYRCIVQDCPFKSLQKSNADAHIASHTGNRDLFKKCPDCDFASADPGSLSRHRRRKHQYAPARRWHPEQKVWTPQQIAQSTRPRPSKYIDQDQLYSPDAITQPLDSIRTPSPVDTNQIVVRDPAHTGPPHLPPAENPLISRNITSIDPSRILVEPPRSSNFPPVFDYCLSPTSSVEEFPSDGVGMLTTYKPPAFKLWSNDTANSSMRPPSGGTYDVSRSSLFSRDPVPTLPYPIRATSGDHSERPAGKSLFLESNKPYLPPIQSLFAVSEKGANKGASTNLLSFRL</sequence>
<keyword evidence="5" id="KW-0862">Zinc</keyword>
<proteinExistence type="predicted"/>
<dbReference type="InterPro" id="IPR050527">
    <property type="entry name" value="Snail/Krueppel_Znf"/>
</dbReference>
<evidence type="ECO:0000256" key="2">
    <source>
        <dbReference type="ARBA" id="ARBA00022723"/>
    </source>
</evidence>
<evidence type="ECO:0000313" key="10">
    <source>
        <dbReference type="EMBL" id="KAK7457082.1"/>
    </source>
</evidence>
<reference evidence="10 11" key="1">
    <citation type="submission" date="2024-01" db="EMBL/GenBank/DDBJ databases">
        <title>A draft genome for the cacao thread blight pathogen Marasmiellus scandens.</title>
        <authorList>
            <person name="Baruah I.K."/>
            <person name="Leung J."/>
            <person name="Bukari Y."/>
            <person name="Amoako-Attah I."/>
            <person name="Meinhardt L.W."/>
            <person name="Bailey B.A."/>
            <person name="Cohen S.P."/>
        </authorList>
    </citation>
    <scope>NUCLEOTIDE SEQUENCE [LARGE SCALE GENOMIC DNA]</scope>
    <source>
        <strain evidence="10 11">GH-19</strain>
    </source>
</reference>
<evidence type="ECO:0000256" key="7">
    <source>
        <dbReference type="PROSITE-ProRule" id="PRU00042"/>
    </source>
</evidence>
<dbReference type="PANTHER" id="PTHR24388">
    <property type="entry name" value="ZINC FINGER PROTEIN"/>
    <property type="match status" value="1"/>
</dbReference>
<comment type="subcellular location">
    <subcellularLocation>
        <location evidence="1">Nucleus</location>
    </subcellularLocation>
</comment>
<evidence type="ECO:0000256" key="5">
    <source>
        <dbReference type="ARBA" id="ARBA00022833"/>
    </source>
</evidence>
<gene>
    <name evidence="10" type="ORF">VKT23_010383</name>
</gene>
<evidence type="ECO:0000256" key="4">
    <source>
        <dbReference type="ARBA" id="ARBA00022771"/>
    </source>
</evidence>
<feature type="compositionally biased region" description="Polar residues" evidence="8">
    <location>
        <begin position="128"/>
        <end position="139"/>
    </location>
</feature>
<dbReference type="Proteomes" id="UP001498398">
    <property type="component" value="Unassembled WGS sequence"/>
</dbReference>
<feature type="region of interest" description="Disordered" evidence="8">
    <location>
        <begin position="256"/>
        <end position="276"/>
    </location>
</feature>
<keyword evidence="6" id="KW-0539">Nucleus</keyword>
<name>A0ABR1JCE1_9AGAR</name>
<comment type="caution">
    <text evidence="10">The sequence shown here is derived from an EMBL/GenBank/DDBJ whole genome shotgun (WGS) entry which is preliminary data.</text>
</comment>
<keyword evidence="11" id="KW-1185">Reference proteome</keyword>
<dbReference type="Pfam" id="PF13909">
    <property type="entry name" value="zf-H2C2_5"/>
    <property type="match status" value="1"/>
</dbReference>
<evidence type="ECO:0000256" key="1">
    <source>
        <dbReference type="ARBA" id="ARBA00004123"/>
    </source>
</evidence>
<dbReference type="PROSITE" id="PS50157">
    <property type="entry name" value="ZINC_FINGER_C2H2_2"/>
    <property type="match status" value="1"/>
</dbReference>
<keyword evidence="2" id="KW-0479">Metal-binding</keyword>
<dbReference type="InterPro" id="IPR013087">
    <property type="entry name" value="Znf_C2H2_type"/>
</dbReference>
<feature type="compositionally biased region" description="Basic and acidic residues" evidence="8">
    <location>
        <begin position="12"/>
        <end position="28"/>
    </location>
</feature>